<dbReference type="InterPro" id="IPR015876">
    <property type="entry name" value="Acyl-CoA_DS"/>
</dbReference>
<keyword evidence="9 11" id="KW-0472">Membrane</keyword>
<sequence length="302" mass="34568">MYSNERIILGQQANASNGQVIMSPLKLLWVGGVFLVAIVGGWLTFSWNAVIVFIVSTTISLCLGHSLGMHRRLIHKSYECPIWMEYLFVHLGVIVGLAGPFGMIRTHDIRDWAQRQEQCHSYFGHQQPMLVDCYWQLFCDIKLKSPPKIQIEPEVANDKVYQLMEKTWMLQQLPIAILLFMLGGVSWVIWGVFVRVSVSIFGHWLIGYHAHNEGHRDWHVDGACVQGHNVRFAAILTMGESYHNNHHAFLGSANLALHDGQIDLGWNVLKLLSRFGLVWNIVLPERLPERPELKCIRDSTYF</sequence>
<keyword evidence="7" id="KW-0560">Oxidoreductase</keyword>
<dbReference type="RefSeq" id="WP_376921370.1">
    <property type="nucleotide sequence ID" value="NZ_JBHRSW010000047.1"/>
</dbReference>
<evidence type="ECO:0000256" key="2">
    <source>
        <dbReference type="ARBA" id="ARBA00008749"/>
    </source>
</evidence>
<evidence type="ECO:0000256" key="4">
    <source>
        <dbReference type="ARBA" id="ARBA00022692"/>
    </source>
</evidence>
<feature type="transmembrane region" description="Helical" evidence="11">
    <location>
        <begin position="27"/>
        <end position="45"/>
    </location>
</feature>
<evidence type="ECO:0000313" key="13">
    <source>
        <dbReference type="Proteomes" id="UP001595478"/>
    </source>
</evidence>
<evidence type="ECO:0000256" key="6">
    <source>
        <dbReference type="ARBA" id="ARBA00022989"/>
    </source>
</evidence>
<dbReference type="PANTHER" id="PTHR11351:SF31">
    <property type="entry name" value="DESATURASE 1, ISOFORM A-RELATED"/>
    <property type="match status" value="1"/>
</dbReference>
<comment type="similarity">
    <text evidence="2">Belongs to the fatty acid desaturase type 2 family.</text>
</comment>
<feature type="transmembrane region" description="Helical" evidence="11">
    <location>
        <begin position="51"/>
        <end position="70"/>
    </location>
</feature>
<evidence type="ECO:0000256" key="10">
    <source>
        <dbReference type="ARBA" id="ARBA00023160"/>
    </source>
</evidence>
<accession>A0ABV7FSD9</accession>
<dbReference type="PANTHER" id="PTHR11351">
    <property type="entry name" value="ACYL-COA DESATURASE"/>
    <property type="match status" value="1"/>
</dbReference>
<dbReference type="CDD" id="cd03505">
    <property type="entry name" value="Delta9-FADS-like"/>
    <property type="match status" value="1"/>
</dbReference>
<comment type="subcellular location">
    <subcellularLocation>
        <location evidence="1">Membrane</location>
        <topology evidence="1">Multi-pass membrane protein</topology>
    </subcellularLocation>
</comment>
<feature type="transmembrane region" description="Helical" evidence="11">
    <location>
        <begin position="173"/>
        <end position="194"/>
    </location>
</feature>
<keyword evidence="5" id="KW-0276">Fatty acid metabolism</keyword>
<keyword evidence="6 11" id="KW-1133">Transmembrane helix</keyword>
<reference evidence="13" key="1">
    <citation type="journal article" date="2019" name="Int. J. Syst. Evol. Microbiol.">
        <title>The Global Catalogue of Microorganisms (GCM) 10K type strain sequencing project: providing services to taxonomists for standard genome sequencing and annotation.</title>
        <authorList>
            <consortium name="The Broad Institute Genomics Platform"/>
            <consortium name="The Broad Institute Genome Sequencing Center for Infectious Disease"/>
            <person name="Wu L."/>
            <person name="Ma J."/>
        </authorList>
    </citation>
    <scope>NUCLEOTIDE SEQUENCE [LARGE SCALE GENOMIC DNA]</scope>
    <source>
        <strain evidence="13">KCTC 52473</strain>
    </source>
</reference>
<dbReference type="EMBL" id="JBHRSW010000047">
    <property type="protein sequence ID" value="MFC3123258.1"/>
    <property type="molecule type" value="Genomic_DNA"/>
</dbReference>
<evidence type="ECO:0000256" key="8">
    <source>
        <dbReference type="ARBA" id="ARBA00023098"/>
    </source>
</evidence>
<evidence type="ECO:0000256" key="11">
    <source>
        <dbReference type="SAM" id="Phobius"/>
    </source>
</evidence>
<keyword evidence="8" id="KW-0443">Lipid metabolism</keyword>
<keyword evidence="3" id="KW-0444">Lipid biosynthesis</keyword>
<evidence type="ECO:0000313" key="12">
    <source>
        <dbReference type="EMBL" id="MFC3123258.1"/>
    </source>
</evidence>
<dbReference type="Proteomes" id="UP001595478">
    <property type="component" value="Unassembled WGS sequence"/>
</dbReference>
<evidence type="ECO:0000256" key="3">
    <source>
        <dbReference type="ARBA" id="ARBA00022516"/>
    </source>
</evidence>
<evidence type="ECO:0000256" key="9">
    <source>
        <dbReference type="ARBA" id="ARBA00023136"/>
    </source>
</evidence>
<feature type="transmembrane region" description="Helical" evidence="11">
    <location>
        <begin position="82"/>
        <end position="104"/>
    </location>
</feature>
<name>A0ABV7FSD9_9ALTE</name>
<protein>
    <submittedName>
        <fullName evidence="12">Acyl-CoA desaturase</fullName>
    </submittedName>
</protein>
<gene>
    <name evidence="12" type="ORF">ACFOHL_16670</name>
</gene>
<keyword evidence="10" id="KW-0275">Fatty acid biosynthesis</keyword>
<keyword evidence="13" id="KW-1185">Reference proteome</keyword>
<organism evidence="12 13">
    <name type="scientific">Agaribacter flavus</name>
    <dbReference type="NCBI Taxonomy" id="1902781"/>
    <lineage>
        <taxon>Bacteria</taxon>
        <taxon>Pseudomonadati</taxon>
        <taxon>Pseudomonadota</taxon>
        <taxon>Gammaproteobacteria</taxon>
        <taxon>Alteromonadales</taxon>
        <taxon>Alteromonadaceae</taxon>
        <taxon>Agaribacter</taxon>
    </lineage>
</organism>
<evidence type="ECO:0000256" key="1">
    <source>
        <dbReference type="ARBA" id="ARBA00004141"/>
    </source>
</evidence>
<comment type="caution">
    <text evidence="12">The sequence shown here is derived from an EMBL/GenBank/DDBJ whole genome shotgun (WGS) entry which is preliminary data.</text>
</comment>
<keyword evidence="4 11" id="KW-0812">Transmembrane</keyword>
<proteinExistence type="inferred from homology"/>
<evidence type="ECO:0000256" key="7">
    <source>
        <dbReference type="ARBA" id="ARBA00023002"/>
    </source>
</evidence>
<evidence type="ECO:0000256" key="5">
    <source>
        <dbReference type="ARBA" id="ARBA00022832"/>
    </source>
</evidence>